<dbReference type="OrthoDB" id="9782655at2"/>
<dbReference type="PANTHER" id="PTHR44688">
    <property type="entry name" value="DNA-BINDING TRANSCRIPTIONAL ACTIVATOR DEVR_DOSR"/>
    <property type="match status" value="1"/>
</dbReference>
<keyword evidence="3" id="KW-0804">Transcription</keyword>
<evidence type="ECO:0000313" key="4">
    <source>
        <dbReference type="EMBL" id="AKH44150.1"/>
    </source>
</evidence>
<evidence type="ECO:0000256" key="3">
    <source>
        <dbReference type="ARBA" id="ARBA00023163"/>
    </source>
</evidence>
<dbReference type="InterPro" id="IPR000792">
    <property type="entry name" value="Tscrpt_reg_LuxR_C"/>
</dbReference>
<dbReference type="InterPro" id="IPR016032">
    <property type="entry name" value="Sig_transdc_resp-reg_C-effctor"/>
</dbReference>
<keyword evidence="5" id="KW-1185">Reference proteome</keyword>
<dbReference type="PROSITE" id="PS50043">
    <property type="entry name" value="HTH_LUXR_2"/>
    <property type="match status" value="1"/>
</dbReference>
<accession>A0A0F7KZ90</accession>
<dbReference type="CDD" id="cd06170">
    <property type="entry name" value="LuxR_C_like"/>
    <property type="match status" value="1"/>
</dbReference>
<dbReference type="RefSeq" id="WP_082348031.1">
    <property type="nucleotide sequence ID" value="NZ_JACIJL010000003.1"/>
</dbReference>
<dbReference type="AlphaFoldDB" id="A0A0F7KZ90"/>
<evidence type="ECO:0000256" key="1">
    <source>
        <dbReference type="ARBA" id="ARBA00023015"/>
    </source>
</evidence>
<dbReference type="GO" id="GO:0006355">
    <property type="term" value="P:regulation of DNA-templated transcription"/>
    <property type="evidence" value="ECO:0007669"/>
    <property type="project" value="InterPro"/>
</dbReference>
<dbReference type="GO" id="GO:0003677">
    <property type="term" value="F:DNA binding"/>
    <property type="evidence" value="ECO:0007669"/>
    <property type="project" value="UniProtKB-KW"/>
</dbReference>
<keyword evidence="2" id="KW-0238">DNA-binding</keyword>
<organism evidence="4 5">
    <name type="scientific">Croceibacterium atlanticum</name>
    <dbReference type="NCBI Taxonomy" id="1267766"/>
    <lineage>
        <taxon>Bacteria</taxon>
        <taxon>Pseudomonadati</taxon>
        <taxon>Pseudomonadota</taxon>
        <taxon>Alphaproteobacteria</taxon>
        <taxon>Sphingomonadales</taxon>
        <taxon>Erythrobacteraceae</taxon>
        <taxon>Croceibacterium</taxon>
    </lineage>
</organism>
<dbReference type="Pfam" id="PF00196">
    <property type="entry name" value="GerE"/>
    <property type="match status" value="1"/>
</dbReference>
<dbReference type="SUPFAM" id="SSF46894">
    <property type="entry name" value="C-terminal effector domain of the bipartite response regulators"/>
    <property type="match status" value="1"/>
</dbReference>
<name>A0A0F7KZ90_9SPHN</name>
<dbReference type="Gene3D" id="3.40.50.2300">
    <property type="match status" value="1"/>
</dbReference>
<dbReference type="PATRIC" id="fig|1267766.3.peg.3176"/>
<evidence type="ECO:0000256" key="2">
    <source>
        <dbReference type="ARBA" id="ARBA00023125"/>
    </source>
</evidence>
<dbReference type="Proteomes" id="UP000034392">
    <property type="component" value="Chromosome"/>
</dbReference>
<protein>
    <submittedName>
        <fullName evidence="4">Response regulator protein TodT</fullName>
    </submittedName>
</protein>
<dbReference type="InterPro" id="IPR011006">
    <property type="entry name" value="CheY-like_superfamily"/>
</dbReference>
<dbReference type="STRING" id="1267766.WYH_03131"/>
<dbReference type="EMBL" id="CP011452">
    <property type="protein sequence ID" value="AKH44150.1"/>
    <property type="molecule type" value="Genomic_DNA"/>
</dbReference>
<evidence type="ECO:0000313" key="5">
    <source>
        <dbReference type="Proteomes" id="UP000034392"/>
    </source>
</evidence>
<dbReference type="PANTHER" id="PTHR44688:SF16">
    <property type="entry name" value="DNA-BINDING TRANSCRIPTIONAL ACTIVATOR DEVR_DOSR"/>
    <property type="match status" value="1"/>
</dbReference>
<keyword evidence="1" id="KW-0805">Transcription regulation</keyword>
<dbReference type="SUPFAM" id="SSF52172">
    <property type="entry name" value="CheY-like"/>
    <property type="match status" value="1"/>
</dbReference>
<sequence length="240" mass="26636">MYGHRQSGIMPSIHSIFFIGADTRTRAEVTKLFSTGGWQISPADSFDEFDAVPVKGAVALCYVKDAGDVAEVQEQMARRGHWLPLITCCDGGDHRLIVKAVQSGSHGHLVWPFDLDEFAGVLDEAEIRMEQIVRKQSARASASRRLQSLSRREREVLAALARFGSNKRIALELDLSPRTVEIYRSKIMQRLGVSHVAQALWLAFQSEEFVGDPQAGMPQVEDQTYPSPFPGDALLGDIVR</sequence>
<dbReference type="SMART" id="SM00421">
    <property type="entry name" value="HTH_LUXR"/>
    <property type="match status" value="1"/>
</dbReference>
<dbReference type="KEGG" id="aay:WYH_03131"/>
<dbReference type="PRINTS" id="PR00038">
    <property type="entry name" value="HTHLUXR"/>
</dbReference>
<reference evidence="4" key="1">
    <citation type="submission" date="2015-05" db="EMBL/GenBank/DDBJ databases">
        <title>The complete genome of Altererythrobacter atlanticus strain 26DY36.</title>
        <authorList>
            <person name="Wu Y.-H."/>
            <person name="Cheng H."/>
            <person name="Wu X.-W."/>
        </authorList>
    </citation>
    <scope>NUCLEOTIDE SEQUENCE [LARGE SCALE GENOMIC DNA]</scope>
    <source>
        <strain evidence="4">26DY36</strain>
    </source>
</reference>
<gene>
    <name evidence="4" type="primary">todT</name>
    <name evidence="4" type="ORF">WYH_03131</name>
</gene>
<proteinExistence type="predicted"/>